<feature type="region of interest" description="Disordered" evidence="1">
    <location>
        <begin position="254"/>
        <end position="293"/>
    </location>
</feature>
<evidence type="ECO:0000313" key="4">
    <source>
        <dbReference type="EMBL" id="MDM7890807.1"/>
    </source>
</evidence>
<dbReference type="InterPro" id="IPR029046">
    <property type="entry name" value="LolA/LolB/LppX"/>
</dbReference>
<dbReference type="CDD" id="cd16325">
    <property type="entry name" value="LolA"/>
    <property type="match status" value="1"/>
</dbReference>
<dbReference type="SUPFAM" id="SSF89392">
    <property type="entry name" value="Prokaryotic lipoproteins and lipoprotein localization factors"/>
    <property type="match status" value="1"/>
</dbReference>
<keyword evidence="4" id="KW-0449">Lipoprotein</keyword>
<sequence length="360" mass="36255">MKKSAWLPAVIAPVVVAGAVAAPMIANAAADPVAGSDPSAADVLASVAASRDAQYSGKLSQTSDLGLPELPAGSGGSSLQGDASDALGLLTASHTARVYVDGPDKQRFQLTQQLAEQDVVRNGSDVWTWDSAERAAVHVTLPDGSGGTSTGAPSAGTTTPAEVADRAIAAVTPSTRVSDPTAVRVAGHAAWQVTLTPRSSDTLVGTVRLAVDQQTGLPLRVTVTAAGQDDPAFQVGFTSLDYGAPAARLFDFTPPTGADVTTKDLSDADRHRSGGHGDTGDRGAEPTVTGSGWDTVVELPAGGTARSSEDGEASALLDQLTKPVDGGRAVQTSLVSVYLTDDGRVLTGAVPVSALVAAAK</sequence>
<feature type="domain" description="MucB/RseB N-terminal" evidence="3">
    <location>
        <begin position="176"/>
        <end position="245"/>
    </location>
</feature>
<feature type="region of interest" description="Disordered" evidence="1">
    <location>
        <begin position="140"/>
        <end position="159"/>
    </location>
</feature>
<keyword evidence="5" id="KW-1185">Reference proteome</keyword>
<protein>
    <submittedName>
        <fullName evidence="4">Outer membrane lipoprotein carrier protein LolA</fullName>
    </submittedName>
</protein>
<feature type="signal peptide" evidence="2">
    <location>
        <begin position="1"/>
        <end position="28"/>
    </location>
</feature>
<feature type="chain" id="PRO_5045408547" evidence="2">
    <location>
        <begin position="29"/>
        <end position="360"/>
    </location>
</feature>
<dbReference type="InterPro" id="IPR004564">
    <property type="entry name" value="OM_lipoprot_carrier_LolA-like"/>
</dbReference>
<dbReference type="EMBL" id="JAUCMN010000002">
    <property type="protein sequence ID" value="MDM7890807.1"/>
    <property type="molecule type" value="Genomic_DNA"/>
</dbReference>
<evidence type="ECO:0000256" key="1">
    <source>
        <dbReference type="SAM" id="MobiDB-lite"/>
    </source>
</evidence>
<name>A0ABT7TPJ4_9MICO</name>
<proteinExistence type="predicted"/>
<evidence type="ECO:0000313" key="5">
    <source>
        <dbReference type="Proteomes" id="UP001236404"/>
    </source>
</evidence>
<dbReference type="Proteomes" id="UP001236404">
    <property type="component" value="Unassembled WGS sequence"/>
</dbReference>
<accession>A0ABT7TPJ4</accession>
<organism evidence="4 5">
    <name type="scientific">Curtobacterium caseinilyticum</name>
    <dbReference type="NCBI Taxonomy" id="3055137"/>
    <lineage>
        <taxon>Bacteria</taxon>
        <taxon>Bacillati</taxon>
        <taxon>Actinomycetota</taxon>
        <taxon>Actinomycetes</taxon>
        <taxon>Micrococcales</taxon>
        <taxon>Microbacteriaceae</taxon>
        <taxon>Curtobacterium</taxon>
    </lineage>
</organism>
<feature type="region of interest" description="Disordered" evidence="1">
    <location>
        <begin position="58"/>
        <end position="81"/>
    </location>
</feature>
<dbReference type="PANTHER" id="PTHR37507:SF2">
    <property type="entry name" value="SPORULATION PROTEIN YDCC"/>
    <property type="match status" value="1"/>
</dbReference>
<reference evidence="4 5" key="1">
    <citation type="submission" date="2023-06" db="EMBL/GenBank/DDBJ databases">
        <authorList>
            <person name="Feng G."/>
            <person name="Li J."/>
            <person name="Zhu H."/>
        </authorList>
    </citation>
    <scope>NUCLEOTIDE SEQUENCE [LARGE SCALE GENOMIC DNA]</scope>
    <source>
        <strain evidence="4 5">RHCKG28</strain>
    </source>
</reference>
<evidence type="ECO:0000259" key="3">
    <source>
        <dbReference type="Pfam" id="PF03888"/>
    </source>
</evidence>
<feature type="compositionally biased region" description="Basic and acidic residues" evidence="1">
    <location>
        <begin position="261"/>
        <end position="272"/>
    </location>
</feature>
<evidence type="ECO:0000256" key="2">
    <source>
        <dbReference type="SAM" id="SignalP"/>
    </source>
</evidence>
<comment type="caution">
    <text evidence="4">The sequence shown here is derived from an EMBL/GenBank/DDBJ whole genome shotgun (WGS) entry which is preliminary data.</text>
</comment>
<dbReference type="InterPro" id="IPR052944">
    <property type="entry name" value="Sporulation_related"/>
</dbReference>
<dbReference type="PANTHER" id="PTHR37507">
    <property type="entry name" value="SPORULATION PROTEIN YDCC"/>
    <property type="match status" value="1"/>
</dbReference>
<gene>
    <name evidence="4" type="ORF">QUG93_03830</name>
</gene>
<dbReference type="InterPro" id="IPR033434">
    <property type="entry name" value="MucB/RseB_N"/>
</dbReference>
<dbReference type="Pfam" id="PF03888">
    <property type="entry name" value="MucB_RseB"/>
    <property type="match status" value="1"/>
</dbReference>
<keyword evidence="2" id="KW-0732">Signal</keyword>
<dbReference type="Gene3D" id="2.50.20.10">
    <property type="entry name" value="Lipoprotein localisation LolA/LolB/LppX"/>
    <property type="match status" value="1"/>
</dbReference>
<feature type="compositionally biased region" description="Low complexity" evidence="1">
    <location>
        <begin position="150"/>
        <end position="159"/>
    </location>
</feature>
<dbReference type="RefSeq" id="WP_289472321.1">
    <property type="nucleotide sequence ID" value="NZ_JAUCMN010000002.1"/>
</dbReference>